<gene>
    <name evidence="2" type="ORF">BOKJ2_LOCUS13007</name>
</gene>
<dbReference type="AlphaFoldDB" id="A0A811LLG3"/>
<proteinExistence type="predicted"/>
<evidence type="ECO:0008006" key="4">
    <source>
        <dbReference type="Google" id="ProtNLM"/>
    </source>
</evidence>
<reference evidence="2" key="1">
    <citation type="submission" date="2020-09" db="EMBL/GenBank/DDBJ databases">
        <authorList>
            <person name="Kikuchi T."/>
        </authorList>
    </citation>
    <scope>NUCLEOTIDE SEQUENCE</scope>
    <source>
        <strain evidence="2">SH1</strain>
    </source>
</reference>
<feature type="transmembrane region" description="Helical" evidence="1">
    <location>
        <begin position="180"/>
        <end position="200"/>
    </location>
</feature>
<comment type="caution">
    <text evidence="2">The sequence shown here is derived from an EMBL/GenBank/DDBJ whole genome shotgun (WGS) entry which is preliminary data.</text>
</comment>
<dbReference type="OrthoDB" id="5829951at2759"/>
<name>A0A811LLG3_9BILA</name>
<dbReference type="Proteomes" id="UP000783686">
    <property type="component" value="Unassembled WGS sequence"/>
</dbReference>
<sequence length="259" mass="30380">MHVAHYRLWIYSANLAIVLIQLWFIYLAIDLIYDPNMKLLPYKEASALIFTVTTVIPIQFFACACGLIGVYFSHRTLVRLYWTLMIPLIVMDTVEAFVWIRTFNALHANVDEYLGSATVIENHIGDWSAWCGSWDQFWREYQCCPPSIVTQSCWNDLKCDESYSKCNYALLNWLHSRTDTLAGILYFLIYPLKLIVVFVLREDVMELVTEIFYSNHKGEYKHWWELDEIEGLESPSEDRTPSPRIPSKDMFSLITHLRP</sequence>
<keyword evidence="3" id="KW-1185">Reference proteome</keyword>
<organism evidence="2 3">
    <name type="scientific">Bursaphelenchus okinawaensis</name>
    <dbReference type="NCBI Taxonomy" id="465554"/>
    <lineage>
        <taxon>Eukaryota</taxon>
        <taxon>Metazoa</taxon>
        <taxon>Ecdysozoa</taxon>
        <taxon>Nematoda</taxon>
        <taxon>Chromadorea</taxon>
        <taxon>Rhabditida</taxon>
        <taxon>Tylenchina</taxon>
        <taxon>Tylenchomorpha</taxon>
        <taxon>Aphelenchoidea</taxon>
        <taxon>Aphelenchoididae</taxon>
        <taxon>Bursaphelenchus</taxon>
    </lineage>
</organism>
<accession>A0A811LLG3</accession>
<dbReference type="EMBL" id="CAJFDH010000006">
    <property type="protein sequence ID" value="CAD5228948.1"/>
    <property type="molecule type" value="Genomic_DNA"/>
</dbReference>
<dbReference type="EMBL" id="CAJFCW020000006">
    <property type="protein sequence ID" value="CAG9125333.1"/>
    <property type="molecule type" value="Genomic_DNA"/>
</dbReference>
<evidence type="ECO:0000313" key="2">
    <source>
        <dbReference type="EMBL" id="CAD5228948.1"/>
    </source>
</evidence>
<feature type="transmembrane region" description="Helical" evidence="1">
    <location>
        <begin position="49"/>
        <end position="73"/>
    </location>
</feature>
<evidence type="ECO:0000313" key="3">
    <source>
        <dbReference type="Proteomes" id="UP000614601"/>
    </source>
</evidence>
<dbReference type="Proteomes" id="UP000614601">
    <property type="component" value="Unassembled WGS sequence"/>
</dbReference>
<protein>
    <recommendedName>
        <fullName evidence="4">Tetraspanin</fullName>
    </recommendedName>
</protein>
<evidence type="ECO:0000256" key="1">
    <source>
        <dbReference type="SAM" id="Phobius"/>
    </source>
</evidence>
<feature type="transmembrane region" description="Helical" evidence="1">
    <location>
        <begin position="80"/>
        <end position="100"/>
    </location>
</feature>
<feature type="transmembrane region" description="Helical" evidence="1">
    <location>
        <begin position="9"/>
        <end position="29"/>
    </location>
</feature>
<keyword evidence="1" id="KW-0812">Transmembrane</keyword>
<keyword evidence="1" id="KW-1133">Transmembrane helix</keyword>
<keyword evidence="1" id="KW-0472">Membrane</keyword>